<dbReference type="Proteomes" id="UP000885750">
    <property type="component" value="Unassembled WGS sequence"/>
</dbReference>
<evidence type="ECO:0000313" key="1">
    <source>
        <dbReference type="EMBL" id="HFC91274.1"/>
    </source>
</evidence>
<dbReference type="AlphaFoldDB" id="A0A7V2SXK6"/>
<accession>A0A7V2SXK6</accession>
<protein>
    <submittedName>
        <fullName evidence="1">Uncharacterized protein</fullName>
    </submittedName>
</protein>
<sequence length="26" mass="3178">MVQYIAYYNGQRFRSYNDYLTPVVSE</sequence>
<gene>
    <name evidence="1" type="ORF">ENJ51_00525</name>
</gene>
<name>A0A7V2SXK6_LEUMU</name>
<reference evidence="1" key="1">
    <citation type="journal article" date="2020" name="mSystems">
        <title>Genome- and Community-Level Interaction Insights into Carbon Utilization and Element Cycling Functions of Hydrothermarchaeota in Hydrothermal Sediment.</title>
        <authorList>
            <person name="Zhou Z."/>
            <person name="Liu Y."/>
            <person name="Xu W."/>
            <person name="Pan J."/>
            <person name="Luo Z.H."/>
            <person name="Li M."/>
        </authorList>
    </citation>
    <scope>NUCLEOTIDE SEQUENCE [LARGE SCALE GENOMIC DNA]</scope>
    <source>
        <strain evidence="1">HyVt-493</strain>
    </source>
</reference>
<proteinExistence type="predicted"/>
<dbReference type="EMBL" id="DRMS01000017">
    <property type="protein sequence ID" value="HFC91274.1"/>
    <property type="molecule type" value="Genomic_DNA"/>
</dbReference>
<organism evidence="1">
    <name type="scientific">Leucothrix mucor</name>
    <dbReference type="NCBI Taxonomy" id="45248"/>
    <lineage>
        <taxon>Bacteria</taxon>
        <taxon>Pseudomonadati</taxon>
        <taxon>Pseudomonadota</taxon>
        <taxon>Gammaproteobacteria</taxon>
        <taxon>Thiotrichales</taxon>
        <taxon>Thiotrichaceae</taxon>
        <taxon>Leucothrix</taxon>
    </lineage>
</organism>
<comment type="caution">
    <text evidence="1">The sequence shown here is derived from an EMBL/GenBank/DDBJ whole genome shotgun (WGS) entry which is preliminary data.</text>
</comment>